<reference evidence="1 2" key="1">
    <citation type="submission" date="2018-05" db="EMBL/GenBank/DDBJ databases">
        <title>Coraliomargarita sinensis sp. nov., isolated from a marine solar saltern.</title>
        <authorList>
            <person name="Zhou L.Y."/>
        </authorList>
    </citation>
    <scope>NUCLEOTIDE SEQUENCE [LARGE SCALE GENOMIC DNA]</scope>
    <source>
        <strain evidence="1 2">WN38</strain>
    </source>
</reference>
<keyword evidence="2" id="KW-1185">Reference proteome</keyword>
<sequence>MRTTVTLDPDVEHYIRDACHRRKASFKRVLNETLREALKPVPKSRPELLAPRSLGLAPGVDPKRLSELADELEVEAFLAAEAAKNYGRQKDVK</sequence>
<accession>A0A317ZFS3</accession>
<dbReference type="AlphaFoldDB" id="A0A317ZFS3"/>
<gene>
    <name evidence="1" type="ORF">DDZ13_10530</name>
</gene>
<dbReference type="EMBL" id="QHJQ01000007">
    <property type="protein sequence ID" value="PXA03722.1"/>
    <property type="molecule type" value="Genomic_DNA"/>
</dbReference>
<proteinExistence type="predicted"/>
<comment type="caution">
    <text evidence="1">The sequence shown here is derived from an EMBL/GenBank/DDBJ whole genome shotgun (WGS) entry which is preliminary data.</text>
</comment>
<name>A0A317ZFS3_9BACT</name>
<dbReference type="OrthoDB" id="3579062at2"/>
<evidence type="ECO:0000313" key="1">
    <source>
        <dbReference type="EMBL" id="PXA03722.1"/>
    </source>
</evidence>
<evidence type="ECO:0000313" key="2">
    <source>
        <dbReference type="Proteomes" id="UP000247099"/>
    </source>
</evidence>
<dbReference type="Proteomes" id="UP000247099">
    <property type="component" value="Unassembled WGS sequence"/>
</dbReference>
<protein>
    <submittedName>
        <fullName evidence="1">Antitoxin</fullName>
    </submittedName>
</protein>
<organism evidence="1 2">
    <name type="scientific">Coraliomargarita sinensis</name>
    <dbReference type="NCBI Taxonomy" id="2174842"/>
    <lineage>
        <taxon>Bacteria</taxon>
        <taxon>Pseudomonadati</taxon>
        <taxon>Verrucomicrobiota</taxon>
        <taxon>Opitutia</taxon>
        <taxon>Puniceicoccales</taxon>
        <taxon>Coraliomargaritaceae</taxon>
        <taxon>Coraliomargarita</taxon>
    </lineage>
</organism>
<dbReference type="RefSeq" id="WP_110131419.1">
    <property type="nucleotide sequence ID" value="NZ_QHJQ01000007.1"/>
</dbReference>
<dbReference type="InParanoid" id="A0A317ZFS3"/>